<name>A0A067L0U2_JATCU</name>
<evidence type="ECO:0000256" key="1">
    <source>
        <dbReference type="SAM" id="MobiDB-lite"/>
    </source>
</evidence>
<proteinExistence type="predicted"/>
<keyword evidence="3" id="KW-1185">Reference proteome</keyword>
<gene>
    <name evidence="2" type="ORF">JCGZ_24837</name>
</gene>
<feature type="region of interest" description="Disordered" evidence="1">
    <location>
        <begin position="1"/>
        <end position="33"/>
    </location>
</feature>
<dbReference type="AlphaFoldDB" id="A0A067L0U2"/>
<feature type="compositionally biased region" description="Polar residues" evidence="1">
    <location>
        <begin position="1"/>
        <end position="30"/>
    </location>
</feature>
<protein>
    <submittedName>
        <fullName evidence="2">Uncharacterized protein</fullName>
    </submittedName>
</protein>
<evidence type="ECO:0000313" key="2">
    <source>
        <dbReference type="EMBL" id="KDP40838.1"/>
    </source>
</evidence>
<reference evidence="2 3" key="1">
    <citation type="journal article" date="2014" name="PLoS ONE">
        <title>Global Analysis of Gene Expression Profiles in Physic Nut (Jatropha curcas L.) Seedlings Exposed to Salt Stress.</title>
        <authorList>
            <person name="Zhang L."/>
            <person name="Zhang C."/>
            <person name="Wu P."/>
            <person name="Chen Y."/>
            <person name="Li M."/>
            <person name="Jiang H."/>
            <person name="Wu G."/>
        </authorList>
    </citation>
    <scope>NUCLEOTIDE SEQUENCE [LARGE SCALE GENOMIC DNA]</scope>
    <source>
        <strain evidence="3">cv. GZQX0401</strain>
        <tissue evidence="2">Young leaves</tissue>
    </source>
</reference>
<evidence type="ECO:0000313" key="3">
    <source>
        <dbReference type="Proteomes" id="UP000027138"/>
    </source>
</evidence>
<accession>A0A067L0U2</accession>
<dbReference type="EMBL" id="KK914327">
    <property type="protein sequence ID" value="KDP40838.1"/>
    <property type="molecule type" value="Genomic_DNA"/>
</dbReference>
<sequence>MNLDQLSSSTRRFSIQESTDSVEGTETTMSGGVEMAVAVDPPKRDTISSKRHQFQLLQVISSILV</sequence>
<dbReference type="Proteomes" id="UP000027138">
    <property type="component" value="Unassembled WGS sequence"/>
</dbReference>
<organism evidence="2 3">
    <name type="scientific">Jatropha curcas</name>
    <name type="common">Barbados nut</name>
    <dbReference type="NCBI Taxonomy" id="180498"/>
    <lineage>
        <taxon>Eukaryota</taxon>
        <taxon>Viridiplantae</taxon>
        <taxon>Streptophyta</taxon>
        <taxon>Embryophyta</taxon>
        <taxon>Tracheophyta</taxon>
        <taxon>Spermatophyta</taxon>
        <taxon>Magnoliopsida</taxon>
        <taxon>eudicotyledons</taxon>
        <taxon>Gunneridae</taxon>
        <taxon>Pentapetalae</taxon>
        <taxon>rosids</taxon>
        <taxon>fabids</taxon>
        <taxon>Malpighiales</taxon>
        <taxon>Euphorbiaceae</taxon>
        <taxon>Crotonoideae</taxon>
        <taxon>Jatropheae</taxon>
        <taxon>Jatropha</taxon>
    </lineage>
</organism>